<comment type="caution">
    <text evidence="3">The sequence shown here is derived from an EMBL/GenBank/DDBJ whole genome shotgun (WGS) entry which is preliminary data.</text>
</comment>
<dbReference type="EMBL" id="JACAPU010000059">
    <property type="protein sequence ID" value="NWB51229.1"/>
    <property type="molecule type" value="Genomic_DNA"/>
</dbReference>
<dbReference type="AlphaFoldDB" id="A0A7Y7WKW4"/>
<accession>A0A7Y7WKW4</accession>
<evidence type="ECO:0000256" key="1">
    <source>
        <dbReference type="SAM" id="MobiDB-lite"/>
    </source>
</evidence>
<feature type="domain" description="DUF6883" evidence="2">
    <location>
        <begin position="213"/>
        <end position="321"/>
    </location>
</feature>
<dbReference type="InterPro" id="IPR049250">
    <property type="entry name" value="DUF6883"/>
</dbReference>
<feature type="region of interest" description="Disordered" evidence="1">
    <location>
        <begin position="1"/>
        <end position="22"/>
    </location>
</feature>
<evidence type="ECO:0000313" key="3">
    <source>
        <dbReference type="EMBL" id="NWB51229.1"/>
    </source>
</evidence>
<name>A0A7Y7WKW4_9PSED</name>
<organism evidence="3 4">
    <name type="scientific">Pseudomonas gingeri</name>
    <dbReference type="NCBI Taxonomy" id="117681"/>
    <lineage>
        <taxon>Bacteria</taxon>
        <taxon>Pseudomonadati</taxon>
        <taxon>Pseudomonadota</taxon>
        <taxon>Gammaproteobacteria</taxon>
        <taxon>Pseudomonadales</taxon>
        <taxon>Pseudomonadaceae</taxon>
        <taxon>Pseudomonas</taxon>
    </lineage>
</organism>
<gene>
    <name evidence="3" type="ORF">HX829_32645</name>
</gene>
<protein>
    <recommendedName>
        <fullName evidence="2">DUF6883 domain-containing protein</fullName>
    </recommendedName>
</protein>
<reference evidence="3 4" key="1">
    <citation type="submission" date="2020-04" db="EMBL/GenBank/DDBJ databases">
        <title>Molecular characterization of pseudomonads from Agaricus bisporus reveal novel blotch 2 pathogens in Western Europe.</title>
        <authorList>
            <person name="Taparia T."/>
            <person name="Krijger M."/>
            <person name="Haynes E."/>
            <person name="Elpinstone J.G."/>
            <person name="Noble R."/>
            <person name="Van Der Wolf J."/>
        </authorList>
    </citation>
    <scope>NUCLEOTIDE SEQUENCE [LARGE SCALE GENOMIC DNA]</scope>
    <source>
        <strain evidence="3 4">F1001</strain>
    </source>
</reference>
<dbReference type="Pfam" id="PF21814">
    <property type="entry name" value="DUF6883"/>
    <property type="match status" value="1"/>
</dbReference>
<sequence>GCRPDAYNGTATDQQGAEYRAFQQQDQRSDYVQWKLESGLPLTSAESVFLADSYQEYYDEMAARVGAGLAGSALDGLKQNGAIQTYDFPFAGTAEQKAAWTAANSQTLLGFLNTEFRSASEDEKLYNSVGQSTQIAKAQEQDAEIGQIALLPEEGVAGIAAVGALRFGEAVTAGSAAGGALPSTLDVGTYGADTALELGSSAKGGVQAVDGALPNAGEAVIDPNKLTSYALNPQHPVGGDKARVFESALGYNQSNADQLIGEIQQGVLTNPAVMGKVDQFGQRFTVDMPITGPNGNIVMVRTGWVLDPGATVPRLATAYVK</sequence>
<evidence type="ECO:0000313" key="4">
    <source>
        <dbReference type="Proteomes" id="UP000582981"/>
    </source>
</evidence>
<proteinExistence type="predicted"/>
<dbReference type="RefSeq" id="WP_218177179.1">
    <property type="nucleotide sequence ID" value="NZ_JACAPU010000059.1"/>
</dbReference>
<dbReference type="Proteomes" id="UP000582981">
    <property type="component" value="Unassembled WGS sequence"/>
</dbReference>
<feature type="non-terminal residue" evidence="3">
    <location>
        <position position="1"/>
    </location>
</feature>
<evidence type="ECO:0000259" key="2">
    <source>
        <dbReference type="Pfam" id="PF21814"/>
    </source>
</evidence>